<keyword evidence="1" id="KW-0663">Pyridoxal phosphate</keyword>
<dbReference type="GO" id="GO:0030170">
    <property type="term" value="F:pyridoxal phosphate binding"/>
    <property type="evidence" value="ECO:0007669"/>
    <property type="project" value="TreeGrafter"/>
</dbReference>
<dbReference type="Pfam" id="PF21478">
    <property type="entry name" value="GcvP2_C"/>
    <property type="match status" value="1"/>
</dbReference>
<evidence type="ECO:0000313" key="4">
    <source>
        <dbReference type="EMBL" id="ELT42591.1"/>
    </source>
</evidence>
<dbReference type="PANTHER" id="PTHR11773">
    <property type="entry name" value="GLYCINE DEHYDROGENASE, DECARBOXYLATING"/>
    <property type="match status" value="1"/>
</dbReference>
<organism evidence="4 5">
    <name type="scientific">Arthrobacter nitrophenolicus</name>
    <dbReference type="NCBI Taxonomy" id="683150"/>
    <lineage>
        <taxon>Bacteria</taxon>
        <taxon>Bacillati</taxon>
        <taxon>Actinomycetota</taxon>
        <taxon>Actinomycetes</taxon>
        <taxon>Micrococcales</taxon>
        <taxon>Micrococcaceae</taxon>
        <taxon>Arthrobacter</taxon>
    </lineage>
</organism>
<dbReference type="Proteomes" id="UP000011189">
    <property type="component" value="Unassembled WGS sequence"/>
</dbReference>
<keyword evidence="4" id="KW-0560">Oxidoreductase</keyword>
<dbReference type="GO" id="GO:0004375">
    <property type="term" value="F:glycine dehydrogenase (decarboxylating) activity"/>
    <property type="evidence" value="ECO:0007669"/>
    <property type="project" value="UniProtKB-EC"/>
</dbReference>
<dbReference type="SUPFAM" id="SSF53383">
    <property type="entry name" value="PLP-dependent transferases"/>
    <property type="match status" value="1"/>
</dbReference>
<dbReference type="GO" id="GO:0005960">
    <property type="term" value="C:glycine cleavage complex"/>
    <property type="evidence" value="ECO:0007669"/>
    <property type="project" value="TreeGrafter"/>
</dbReference>
<dbReference type="AlphaFoldDB" id="L8TLS7"/>
<evidence type="ECO:0000256" key="2">
    <source>
        <dbReference type="SAM" id="MobiDB-lite"/>
    </source>
</evidence>
<evidence type="ECO:0000313" key="5">
    <source>
        <dbReference type="Proteomes" id="UP000011189"/>
    </source>
</evidence>
<proteinExistence type="predicted"/>
<name>L8TLS7_9MICC</name>
<dbReference type="EMBL" id="AOFD01000129">
    <property type="protein sequence ID" value="ELT42591.1"/>
    <property type="molecule type" value="Genomic_DNA"/>
</dbReference>
<feature type="domain" description="Glycine dehydrogenase C-terminal" evidence="3">
    <location>
        <begin position="6"/>
        <end position="127"/>
    </location>
</feature>
<evidence type="ECO:0000256" key="1">
    <source>
        <dbReference type="ARBA" id="ARBA00022898"/>
    </source>
</evidence>
<dbReference type="PATRIC" id="fig|683150.5.peg.4563"/>
<dbReference type="InterPro" id="IPR015422">
    <property type="entry name" value="PyrdxlP-dep_Trfase_small"/>
</dbReference>
<evidence type="ECO:0000259" key="3">
    <source>
        <dbReference type="Pfam" id="PF21478"/>
    </source>
</evidence>
<accession>L8TLS7</accession>
<dbReference type="InterPro" id="IPR049316">
    <property type="entry name" value="GDC-P_C"/>
</dbReference>
<dbReference type="InterPro" id="IPR020581">
    <property type="entry name" value="GDC_P"/>
</dbReference>
<protein>
    <submittedName>
        <fullName evidence="4">Glycine dehydrogenase</fullName>
        <ecNumber evidence="4">1.4.4.2</ecNumber>
    </submittedName>
</protein>
<dbReference type="Gene3D" id="3.90.1150.10">
    <property type="entry name" value="Aspartate Aminotransferase, domain 1"/>
    <property type="match status" value="1"/>
</dbReference>
<feature type="non-terminal residue" evidence="4">
    <location>
        <position position="1"/>
    </location>
</feature>
<dbReference type="EC" id="1.4.4.2" evidence="4"/>
<keyword evidence="5" id="KW-1185">Reference proteome</keyword>
<feature type="compositionally biased region" description="Basic and acidic residues" evidence="2">
    <location>
        <begin position="154"/>
        <end position="163"/>
    </location>
</feature>
<dbReference type="GO" id="GO:0005829">
    <property type="term" value="C:cytosol"/>
    <property type="evidence" value="ECO:0007669"/>
    <property type="project" value="TreeGrafter"/>
</dbReference>
<feature type="region of interest" description="Disordered" evidence="2">
    <location>
        <begin position="154"/>
        <end position="175"/>
    </location>
</feature>
<dbReference type="InterPro" id="IPR015424">
    <property type="entry name" value="PyrdxlP-dep_Trfase"/>
</dbReference>
<dbReference type="PANTHER" id="PTHR11773:SF1">
    <property type="entry name" value="GLYCINE DEHYDROGENASE (DECARBOXYLATING), MITOCHONDRIAL"/>
    <property type="match status" value="1"/>
</dbReference>
<sequence length="210" mass="23096">QGLTEATKSALLAANYVASRLNEYFPVLYTGEGGLVAHECILDLRELTAKTGVTAEDVAKRLIDFGFHAPTLSFPVAGTLMVEPTESEDLAEIDRFIEAMITIRKEIDQVAAGDFAVADSPLRRAPHTAAAVVSSDWDRAYPREQAAFPVHHLRQDKVLPARRPDRRRRRRPQPHLLLPAALRVRKLISVVEPVETRVSTSSTSGPKGSP</sequence>
<comment type="caution">
    <text evidence="4">The sequence shown here is derived from an EMBL/GenBank/DDBJ whole genome shotgun (WGS) entry which is preliminary data.</text>
</comment>
<dbReference type="GO" id="GO:0016594">
    <property type="term" value="F:glycine binding"/>
    <property type="evidence" value="ECO:0007669"/>
    <property type="project" value="TreeGrafter"/>
</dbReference>
<dbReference type="GO" id="GO:0019464">
    <property type="term" value="P:glycine decarboxylation via glycine cleavage system"/>
    <property type="evidence" value="ECO:0007669"/>
    <property type="project" value="TreeGrafter"/>
</dbReference>
<feature type="compositionally biased region" description="Basic residues" evidence="2">
    <location>
        <begin position="164"/>
        <end position="173"/>
    </location>
</feature>
<gene>
    <name evidence="4" type="ORF">G205_23509</name>
</gene>
<reference evidence="5" key="1">
    <citation type="journal article" date="2013" name="Genome Announc.">
        <title>Draft Genome Sequence of the 2-Chloro-4-Nitrophenol-Degrading Bacterium Arthrobacter sp. Strain SJCon.</title>
        <authorList>
            <person name="Vikram S."/>
            <person name="Kumar S."/>
            <person name="Vaidya B."/>
            <person name="Pinnaka A.K."/>
            <person name="Raghava G.P."/>
        </authorList>
    </citation>
    <scope>NUCLEOTIDE SEQUENCE [LARGE SCALE GENOMIC DNA]</scope>
    <source>
        <strain evidence="5">SJCon</strain>
    </source>
</reference>